<dbReference type="GO" id="GO:0005737">
    <property type="term" value="C:cytoplasm"/>
    <property type="evidence" value="ECO:0007669"/>
    <property type="project" value="TreeGrafter"/>
</dbReference>
<dbReference type="Proteomes" id="UP000051311">
    <property type="component" value="Unassembled WGS sequence"/>
</dbReference>
<evidence type="ECO:0000313" key="5">
    <source>
        <dbReference type="Proteomes" id="UP000051311"/>
    </source>
</evidence>
<dbReference type="EMBL" id="AZEL01000026">
    <property type="protein sequence ID" value="KRL23186.1"/>
    <property type="molecule type" value="Genomic_DNA"/>
</dbReference>
<evidence type="ECO:0000256" key="2">
    <source>
        <dbReference type="ARBA" id="ARBA00023284"/>
    </source>
</evidence>
<dbReference type="InterPro" id="IPR013766">
    <property type="entry name" value="Thioredoxin_domain"/>
</dbReference>
<dbReference type="GO" id="GO:0015035">
    <property type="term" value="F:protein-disulfide reductase activity"/>
    <property type="evidence" value="ECO:0007669"/>
    <property type="project" value="TreeGrafter"/>
</dbReference>
<comment type="caution">
    <text evidence="4">The sequence shown here is derived from an EMBL/GenBank/DDBJ whole genome shotgun (WGS) entry which is preliminary data.</text>
</comment>
<keyword evidence="2" id="KW-0676">Redox-active center</keyword>
<name>A0A0R1NZS2_9LACO</name>
<gene>
    <name evidence="4" type="ORF">FC37_GL000912</name>
</gene>
<dbReference type="RefSeq" id="WP_025005505.1">
    <property type="nucleotide sequence ID" value="NZ_AZEL01000026.1"/>
</dbReference>
<dbReference type="OrthoDB" id="2296986at2"/>
<evidence type="ECO:0000256" key="1">
    <source>
        <dbReference type="ARBA" id="ARBA00008987"/>
    </source>
</evidence>
<dbReference type="PANTHER" id="PTHR45663:SF11">
    <property type="entry name" value="GEO12009P1"/>
    <property type="match status" value="1"/>
</dbReference>
<feature type="domain" description="Thioredoxin" evidence="3">
    <location>
        <begin position="11"/>
        <end position="82"/>
    </location>
</feature>
<reference evidence="4 5" key="1">
    <citation type="journal article" date="2015" name="Genome Announc.">
        <title>Expanding the biotechnology potential of lactobacilli through comparative genomics of 213 strains and associated genera.</title>
        <authorList>
            <person name="Sun Z."/>
            <person name="Harris H.M."/>
            <person name="McCann A."/>
            <person name="Guo C."/>
            <person name="Argimon S."/>
            <person name="Zhang W."/>
            <person name="Yang X."/>
            <person name="Jeffery I.B."/>
            <person name="Cooney J.C."/>
            <person name="Kagawa T.F."/>
            <person name="Liu W."/>
            <person name="Song Y."/>
            <person name="Salvetti E."/>
            <person name="Wrobel A."/>
            <person name="Rasinkangas P."/>
            <person name="Parkhill J."/>
            <person name="Rea M.C."/>
            <person name="O'Sullivan O."/>
            <person name="Ritari J."/>
            <person name="Douillard F.P."/>
            <person name="Paul Ross R."/>
            <person name="Yang R."/>
            <person name="Briner A.E."/>
            <person name="Felis G.E."/>
            <person name="de Vos W.M."/>
            <person name="Barrangou R."/>
            <person name="Klaenhammer T.R."/>
            <person name="Caufield P.W."/>
            <person name="Cui Y."/>
            <person name="Zhang H."/>
            <person name="O'Toole P.W."/>
        </authorList>
    </citation>
    <scope>NUCLEOTIDE SEQUENCE [LARGE SCALE GENOMIC DNA]</scope>
    <source>
        <strain evidence="4 5">DSM 10532</strain>
    </source>
</reference>
<evidence type="ECO:0000313" key="4">
    <source>
        <dbReference type="EMBL" id="KRL23186.1"/>
    </source>
</evidence>
<dbReference type="eggNOG" id="COG0526">
    <property type="taxonomic scope" value="Bacteria"/>
</dbReference>
<comment type="similarity">
    <text evidence="1">Belongs to the thioredoxin family.</text>
</comment>
<dbReference type="PATRIC" id="fig|1423748.3.peg.956"/>
<dbReference type="InterPro" id="IPR036249">
    <property type="entry name" value="Thioredoxin-like_sf"/>
</dbReference>
<proteinExistence type="inferred from homology"/>
<sequence>MIKNSLNTIPDNAVLYFDNDWCAQCYGETNVVKDFTQIVGDVVPFYEINVNEKPELAQKFEVWSAPSIVLIKNGKKVDQFSKFLNFNQFKTLFNYYFSSLKSKEVKEHAR</sequence>
<dbReference type="Pfam" id="PF00085">
    <property type="entry name" value="Thioredoxin"/>
    <property type="match status" value="1"/>
</dbReference>
<dbReference type="Gene3D" id="3.40.30.10">
    <property type="entry name" value="Glutaredoxin"/>
    <property type="match status" value="1"/>
</dbReference>
<dbReference type="CDD" id="cd02947">
    <property type="entry name" value="TRX_family"/>
    <property type="match status" value="1"/>
</dbReference>
<dbReference type="STRING" id="1423748.FC37_GL000912"/>
<protein>
    <submittedName>
        <fullName evidence="4">Thioredoxin</fullName>
    </submittedName>
</protein>
<evidence type="ECO:0000259" key="3">
    <source>
        <dbReference type="Pfam" id="PF00085"/>
    </source>
</evidence>
<dbReference type="AlphaFoldDB" id="A0A0R1NZS2"/>
<dbReference type="PANTHER" id="PTHR45663">
    <property type="entry name" value="GEO12009P1"/>
    <property type="match status" value="1"/>
</dbReference>
<organism evidence="4 5">
    <name type="scientific">Lactobacillus gallinarum DSM 10532 = JCM 2011</name>
    <dbReference type="NCBI Taxonomy" id="1423748"/>
    <lineage>
        <taxon>Bacteria</taxon>
        <taxon>Bacillati</taxon>
        <taxon>Bacillota</taxon>
        <taxon>Bacilli</taxon>
        <taxon>Lactobacillales</taxon>
        <taxon>Lactobacillaceae</taxon>
        <taxon>Lactobacillus</taxon>
    </lineage>
</organism>
<dbReference type="SUPFAM" id="SSF52833">
    <property type="entry name" value="Thioredoxin-like"/>
    <property type="match status" value="1"/>
</dbReference>
<accession>A0A0R1NZS2</accession>